<dbReference type="WBParaSite" id="ES5_v2.g8832.t1">
    <property type="protein sequence ID" value="ES5_v2.g8832.t1"/>
    <property type="gene ID" value="ES5_v2.g8832"/>
</dbReference>
<organism evidence="1 2">
    <name type="scientific">Panagrolaimus sp. ES5</name>
    <dbReference type="NCBI Taxonomy" id="591445"/>
    <lineage>
        <taxon>Eukaryota</taxon>
        <taxon>Metazoa</taxon>
        <taxon>Ecdysozoa</taxon>
        <taxon>Nematoda</taxon>
        <taxon>Chromadorea</taxon>
        <taxon>Rhabditida</taxon>
        <taxon>Tylenchina</taxon>
        <taxon>Panagrolaimomorpha</taxon>
        <taxon>Panagrolaimoidea</taxon>
        <taxon>Panagrolaimidae</taxon>
        <taxon>Panagrolaimus</taxon>
    </lineage>
</organism>
<sequence>MKYWLLLASIICYSIHAITSSEQIPTNPVTANCPEGYVYFQASHSCYGRDPGMIGWNTWAKAEQYCEKHGGHLPSLHSIEETKFIISFGTPDGWGVWVGLYSIDEINSWKWSDGTPTDYIPWIFGNDFPFNNDNINATCVYANPYWNPTGSLINDYCSTVNLFVCQIPVKNK</sequence>
<evidence type="ECO:0000313" key="1">
    <source>
        <dbReference type="Proteomes" id="UP000887579"/>
    </source>
</evidence>
<accession>A0AC34GV68</accession>
<reference evidence="2" key="1">
    <citation type="submission" date="2022-11" db="UniProtKB">
        <authorList>
            <consortium name="WormBaseParasite"/>
        </authorList>
    </citation>
    <scope>IDENTIFICATION</scope>
</reference>
<name>A0AC34GV68_9BILA</name>
<dbReference type="Proteomes" id="UP000887579">
    <property type="component" value="Unplaced"/>
</dbReference>
<protein>
    <submittedName>
        <fullName evidence="2">C-type lectin domain-containing protein</fullName>
    </submittedName>
</protein>
<evidence type="ECO:0000313" key="2">
    <source>
        <dbReference type="WBParaSite" id="ES5_v2.g8832.t1"/>
    </source>
</evidence>
<proteinExistence type="predicted"/>